<evidence type="ECO:0000259" key="2">
    <source>
        <dbReference type="Pfam" id="PF07539"/>
    </source>
</evidence>
<dbReference type="OrthoDB" id="360653at2759"/>
<dbReference type="GO" id="GO:0030686">
    <property type="term" value="C:90S preribosome"/>
    <property type="evidence" value="ECO:0007669"/>
    <property type="project" value="TreeGrafter"/>
</dbReference>
<feature type="domain" description="U3 small nucleolar RNA-associated protein 20 C-terminal" evidence="4">
    <location>
        <begin position="1928"/>
        <end position="2162"/>
    </location>
</feature>
<dbReference type="Pfam" id="PF23099">
    <property type="entry name" value="UTP20_C"/>
    <property type="match status" value="1"/>
</dbReference>
<dbReference type="SUPFAM" id="SSF48371">
    <property type="entry name" value="ARM repeat"/>
    <property type="match status" value="2"/>
</dbReference>
<dbReference type="InterPro" id="IPR052575">
    <property type="entry name" value="SSU_processome_comp_20"/>
</dbReference>
<proteinExistence type="predicted"/>
<dbReference type="Gene3D" id="1.25.10.10">
    <property type="entry name" value="Leucine-rich Repeat Variant"/>
    <property type="match status" value="2"/>
</dbReference>
<evidence type="ECO:0000256" key="1">
    <source>
        <dbReference type="SAM" id="MobiDB-lite"/>
    </source>
</evidence>
<sequence length="2170" mass="244038">MLSFAASHLSSLLSHCGSLPLNDLLHPAVLKFSTATLTAGDMALWMGPGRKVLERVWERPTLALELCAALSDLGWGGWKSLALPHVLKHTPALLQSHARETAELLAALQRERRLASVDIVWKQRVQAWVDSRFARWEHAAESVLLLRDVLALSPLLASLAPLCVRIVESALERADGREEYEETCANTAWVLGACLGCLADRPSAEWAENVDVARWTQKVVQNWSCSAIVDVLKRCLQAEEVSLDVQGVRERVLRISRLPVVIQDDDEVTQLKVNLRPLWSPAAAALSLMSERFGDLVWRLLFQELQGSATGEGLYSPPSWITNASDVDGDDVWEEERTWRDPSAHKLRSAISRWLGHHSTQHSIIQDQNTGDRFDPNTYEAQLLSTLGECSSLAEKHSRDLVPFFLSLAGPDATSKLPRHKLSSWLTLFSKFVNPKALRSTETMKSLYVSLLSHADRPLQRLALSCLLTYKSPHLSPHEDMLRSLLDDTTWRDDLTQLDIAEMEQTDRAELVDVIIRLLFGLMLEKRGRSRGADRRAAVLSAFGGCTDEELRLLIDLMLRPILSDAVLDAEEPFTIHEVSNSVSEKQQIGFLTLLGDVLKHLGSRLTTQWSSLLQTLFDLVGSAQTRIDLRRQEGTKEGDDEDDESDIDDEPEGSSRATRSIRQLGLKRFTDFFRCPITFDFTRYMAEAYRAFISPRLPSLDLENTQAPSALLELFYVWTTRGEYARFLVDYDDHTLPKIYDCLVATNVKPAVVAKVFDIVDRILSLSDDDVAMRDVLLKPHVSHLLTNITTLVERTKGNIAFADTLGRRQITILSQIAPYLTDGVQASMLLDLFSAPLRKPAKVVPEKLKTDIATIMCSLFPLVPDLSNPASQIYDRTLSLLAFLFQSLRSRQARTSLVAAMQRLAQLDPSISYLADLLEALNAYSTKRIDEPDFDRRLSAFASLNDTLHSSFSPRHWIPILRNMLNFIQDPTELTVRNNASLTMKRFIDRVAGSDDLEYEAVFVKLLYPGLKNGLRSKNEMVRAEIMAVISYAVSTCDRIKSLQEMRVLLAGGDDEANFFNNVLHVQLHRRTRAIRRLAERCDEGHLRSSTLAEVFVPLIGNFIVSSSSVDHLLVNEAINATGRMARQLNWGAYLALTQQYLRLSRNKDASEKIYVRVLVAILDNFHFPMEDVIEEPEAPQDADDVDVQEEQPIIEGEALIPSTPAVQVVSVQQTARIADAVNQRLLPRLLHHLEDRNETEDSLRIPIAVGVIQVARHLPQITRETQITRLLTVLCQVLRSKSQETRDLAKETVCRIAIILGPSYLPLILRELRAALLRGPHLHVLAFVAHALLVHVTTGDNAVLFKTLDDCVNDVAHVSAEVIFGESGKDVQSEDFKTKMREVRSSATKALDSFSIMAKFITPCKISNLLLPIRNILKETESLKVLQQVDDILRRIAGGLNANEHLVPKELLVLCHTLISQNAKFLKEAPQVRRKGGKVRDDAIVQTKRKVERDLDHYANNSFRFVAFGIDLFITAHRRNRFDFNDPEVITRLESMVATIGNTLYSDRMQVVIPGMRAAAAILKCPLKAAGKSIPVFIRQIIDVVKQAGSTESEVVQTAFKSLATILREQPGAQIKEKDLIYLLELLSPDLEEPTRQASVFTMLRAIVTRKLVVPEIYDLMDKVSKIMVTSQSPQVQELCRGVLLQFLLDYPQGKGRLRNHMTLLAKNLSYVYESGRKSVMELLGAIIAKFQVDLVREYSDLLFVALVMVIANDDSPKCCEMAAELIKSLFARLADAQRNIIMSHVHLWAIQQAQPQLARVSLQVCGIIVDLMGKDVGPYVSSILEDLNGALEYSAQILESDAIEVEKDLAEQDVEWQISYHALLVFAKLLRVIPDLTVQQDKVDWPVVVEHLVYPHAWTRTASCRILGLLFAATPVAAPNPKLPDNSPFSRVGMEDVTKKLCLQLRSPNLDAALSLQIVKNLFYIGKCFCTLDAPLHKQELSGSEEEEADREDESEAEGDAEQYPLAWLLSKLSYQARHALVARRNKPSSPENWIHQPTSVLKWFAAMVSHMDASQTEHFLMHILSPVYRITEDDTIRDPQFGELKTLAVELQDLVQNKVGTTKFADVYNRIRQTVLGVRRERRNVRAVRATTNPEASMKRKLQHNAVKKESRKRKNQAFAYVFSA</sequence>
<feature type="domain" description="U3 small nucleolar RNA-associated protein 20 N-terminal" evidence="2">
    <location>
        <begin position="418"/>
        <end position="1021"/>
    </location>
</feature>
<feature type="compositionally biased region" description="Acidic residues" evidence="1">
    <location>
        <begin position="639"/>
        <end position="653"/>
    </location>
</feature>
<evidence type="ECO:0000313" key="5">
    <source>
        <dbReference type="EMBL" id="OSX61435.1"/>
    </source>
</evidence>
<dbReference type="EMBL" id="KZ110598">
    <property type="protein sequence ID" value="OSX61435.1"/>
    <property type="molecule type" value="Genomic_DNA"/>
</dbReference>
<dbReference type="PANTHER" id="PTHR17695">
    <property type="entry name" value="SMALL SUBUNIT PROCESSOME COMPONENT 20 HOMOLOG"/>
    <property type="match status" value="1"/>
</dbReference>
<dbReference type="Pfam" id="PF07539">
    <property type="entry name" value="UTP20_N"/>
    <property type="match status" value="1"/>
</dbReference>
<feature type="domain" description="U3 small nucleolar RNA-associated protein 20" evidence="3">
    <location>
        <begin position="1240"/>
        <end position="1462"/>
    </location>
</feature>
<dbReference type="InterPro" id="IPR011430">
    <property type="entry name" value="UTP20_N"/>
</dbReference>
<dbReference type="InterPro" id="IPR016024">
    <property type="entry name" value="ARM-type_fold"/>
</dbReference>
<name>A0A1X6MYJ2_9APHY</name>
<dbReference type="InterPro" id="IPR046523">
    <property type="entry name" value="UTP20_dom"/>
</dbReference>
<dbReference type="InterPro" id="IPR011989">
    <property type="entry name" value="ARM-like"/>
</dbReference>
<evidence type="ECO:0000259" key="3">
    <source>
        <dbReference type="Pfam" id="PF20416"/>
    </source>
</evidence>
<protein>
    <submittedName>
        <fullName evidence="5">Uncharacterized protein</fullName>
    </submittedName>
</protein>
<feature type="compositionally biased region" description="Acidic residues" evidence="1">
    <location>
        <begin position="1987"/>
        <end position="2005"/>
    </location>
</feature>
<dbReference type="GeneID" id="36330648"/>
<accession>A0A1X6MYJ2</accession>
<feature type="region of interest" description="Disordered" evidence="1">
    <location>
        <begin position="1985"/>
        <end position="2005"/>
    </location>
</feature>
<dbReference type="Pfam" id="PF20416">
    <property type="entry name" value="UTP20"/>
    <property type="match status" value="1"/>
</dbReference>
<evidence type="ECO:0000313" key="6">
    <source>
        <dbReference type="Proteomes" id="UP000194127"/>
    </source>
</evidence>
<organism evidence="5 6">
    <name type="scientific">Postia placenta MAD-698-R-SB12</name>
    <dbReference type="NCBI Taxonomy" id="670580"/>
    <lineage>
        <taxon>Eukaryota</taxon>
        <taxon>Fungi</taxon>
        <taxon>Dikarya</taxon>
        <taxon>Basidiomycota</taxon>
        <taxon>Agaricomycotina</taxon>
        <taxon>Agaricomycetes</taxon>
        <taxon>Polyporales</taxon>
        <taxon>Adustoporiaceae</taxon>
        <taxon>Rhodonia</taxon>
    </lineage>
</organism>
<dbReference type="Proteomes" id="UP000194127">
    <property type="component" value="Unassembled WGS sequence"/>
</dbReference>
<dbReference type="PANTHER" id="PTHR17695:SF11">
    <property type="entry name" value="SMALL SUBUNIT PROCESSOME COMPONENT 20 HOMOLOG"/>
    <property type="match status" value="1"/>
</dbReference>
<reference evidence="5 6" key="1">
    <citation type="submission" date="2017-04" db="EMBL/GenBank/DDBJ databases">
        <title>Genome Sequence of the Model Brown-Rot Fungus Postia placenta SB12.</title>
        <authorList>
            <consortium name="DOE Joint Genome Institute"/>
            <person name="Gaskell J."/>
            <person name="Kersten P."/>
            <person name="Larrondo L.F."/>
            <person name="Canessa P."/>
            <person name="Martinez D."/>
            <person name="Hibbett D."/>
            <person name="Schmoll M."/>
            <person name="Kubicek C.P."/>
            <person name="Martinez A.T."/>
            <person name="Yadav J."/>
            <person name="Master E."/>
            <person name="Magnuson J.K."/>
            <person name="James T."/>
            <person name="Yaver D."/>
            <person name="Berka R."/>
            <person name="Labutti K."/>
            <person name="Lipzen A."/>
            <person name="Aerts A."/>
            <person name="Barry K."/>
            <person name="Henrissat B."/>
            <person name="Blanchette R."/>
            <person name="Grigoriev I."/>
            <person name="Cullen D."/>
        </authorList>
    </citation>
    <scope>NUCLEOTIDE SEQUENCE [LARGE SCALE GENOMIC DNA]</scope>
    <source>
        <strain evidence="5 6">MAD-698-R-SB12</strain>
    </source>
</reference>
<dbReference type="RefSeq" id="XP_024338229.1">
    <property type="nucleotide sequence ID" value="XM_024485699.1"/>
</dbReference>
<dbReference type="InterPro" id="IPR057525">
    <property type="entry name" value="UTP20_C"/>
</dbReference>
<dbReference type="GO" id="GO:0032040">
    <property type="term" value="C:small-subunit processome"/>
    <property type="evidence" value="ECO:0007669"/>
    <property type="project" value="TreeGrafter"/>
</dbReference>
<dbReference type="STRING" id="670580.A0A1X6MYJ2"/>
<gene>
    <name evidence="5" type="ORF">POSPLADRAFT_1144486</name>
</gene>
<evidence type="ECO:0000259" key="4">
    <source>
        <dbReference type="Pfam" id="PF23099"/>
    </source>
</evidence>
<keyword evidence="6" id="KW-1185">Reference proteome</keyword>
<feature type="region of interest" description="Disordered" evidence="1">
    <location>
        <begin position="631"/>
        <end position="660"/>
    </location>
</feature>